<sequence>MQSYNPPLTRVDKEETRRYAGLSGVAAFPEQLLETACGDALLLARPRSVWNIYPYASATGIIAAPTPLHLSGDKIRRHLDGAKEAAVLAVTIGPALEEEVSRLFAAGEYTAGLLLDAAGTAAVEQAADAANHYIADQAARRGLKARNRFSPGYGDWAITDQPAVAALADGNHVALAVTPSCMLVPRKSVTALIGLAPATVREDNLCDSRGCASCPQANCIARRELS</sequence>
<dbReference type="InterPro" id="IPR037010">
    <property type="entry name" value="VitB12-dep_Met_synth_activ_sf"/>
</dbReference>
<proteinExistence type="predicted"/>
<dbReference type="SUPFAM" id="SSF56507">
    <property type="entry name" value="Methionine synthase activation domain-like"/>
    <property type="match status" value="1"/>
</dbReference>
<name>A0ABU3P4C3_9FIRM</name>
<reference evidence="1 2" key="1">
    <citation type="submission" date="2023-07" db="EMBL/GenBank/DDBJ databases">
        <title>The novel representative of Negativicutes class, Anaeroselena agilis gen. nov. sp. nov.</title>
        <authorList>
            <person name="Prokofeva M.I."/>
            <person name="Elcheninov A.G."/>
            <person name="Klyukina A."/>
            <person name="Kublanov I.V."/>
            <person name="Frolov E.N."/>
            <person name="Podosokorskaya O.A."/>
        </authorList>
    </citation>
    <scope>NUCLEOTIDE SEQUENCE [LARGE SCALE GENOMIC DNA]</scope>
    <source>
        <strain evidence="1 2">4137-cl</strain>
    </source>
</reference>
<evidence type="ECO:0000313" key="1">
    <source>
        <dbReference type="EMBL" id="MDT8903348.1"/>
    </source>
</evidence>
<comment type="caution">
    <text evidence="1">The sequence shown here is derived from an EMBL/GenBank/DDBJ whole genome shotgun (WGS) entry which is preliminary data.</text>
</comment>
<accession>A0ABU3P4C3</accession>
<gene>
    <name evidence="1" type="ORF">Q4T40_19125</name>
</gene>
<dbReference type="Gene3D" id="3.40.109.40">
    <property type="match status" value="1"/>
</dbReference>
<dbReference type="Proteomes" id="UP001254848">
    <property type="component" value="Unassembled WGS sequence"/>
</dbReference>
<dbReference type="RefSeq" id="WP_413781806.1">
    <property type="nucleotide sequence ID" value="NZ_JAUOZS010000001.1"/>
</dbReference>
<protein>
    <submittedName>
        <fullName evidence="1">Methionine synthase</fullName>
    </submittedName>
</protein>
<dbReference type="EMBL" id="JAUOZS010000001">
    <property type="protein sequence ID" value="MDT8903348.1"/>
    <property type="molecule type" value="Genomic_DNA"/>
</dbReference>
<keyword evidence="2" id="KW-1185">Reference proteome</keyword>
<organism evidence="1 2">
    <name type="scientific">Anaeroselena agilis</name>
    <dbReference type="NCBI Taxonomy" id="3063788"/>
    <lineage>
        <taxon>Bacteria</taxon>
        <taxon>Bacillati</taxon>
        <taxon>Bacillota</taxon>
        <taxon>Negativicutes</taxon>
        <taxon>Acetonemataceae</taxon>
        <taxon>Anaeroselena</taxon>
    </lineage>
</organism>
<evidence type="ECO:0000313" key="2">
    <source>
        <dbReference type="Proteomes" id="UP001254848"/>
    </source>
</evidence>